<proteinExistence type="predicted"/>
<feature type="region of interest" description="Disordered" evidence="1">
    <location>
        <begin position="192"/>
        <end position="243"/>
    </location>
</feature>
<gene>
    <name evidence="2" type="ORF">CYCCA115_LOCUS21580</name>
</gene>
<comment type="caution">
    <text evidence="2">The sequence shown here is derived from an EMBL/GenBank/DDBJ whole genome shotgun (WGS) entry which is preliminary data.</text>
</comment>
<reference evidence="2" key="1">
    <citation type="submission" date="2023-08" db="EMBL/GenBank/DDBJ databases">
        <authorList>
            <person name="Audoor S."/>
            <person name="Bilcke G."/>
        </authorList>
    </citation>
    <scope>NUCLEOTIDE SEQUENCE</scope>
</reference>
<dbReference type="AlphaFoldDB" id="A0AAD2JNI1"/>
<organism evidence="2 3">
    <name type="scientific">Cylindrotheca closterium</name>
    <dbReference type="NCBI Taxonomy" id="2856"/>
    <lineage>
        <taxon>Eukaryota</taxon>
        <taxon>Sar</taxon>
        <taxon>Stramenopiles</taxon>
        <taxon>Ochrophyta</taxon>
        <taxon>Bacillariophyta</taxon>
        <taxon>Bacillariophyceae</taxon>
        <taxon>Bacillariophycidae</taxon>
        <taxon>Bacillariales</taxon>
        <taxon>Bacillariaceae</taxon>
        <taxon>Cylindrotheca</taxon>
    </lineage>
</organism>
<feature type="region of interest" description="Disordered" evidence="1">
    <location>
        <begin position="139"/>
        <end position="165"/>
    </location>
</feature>
<protein>
    <submittedName>
        <fullName evidence="2">Uncharacterized protein</fullName>
    </submittedName>
</protein>
<name>A0AAD2JNI1_9STRA</name>
<feature type="compositionally biased region" description="Low complexity" evidence="1">
    <location>
        <begin position="139"/>
        <end position="161"/>
    </location>
</feature>
<feature type="compositionally biased region" description="Low complexity" evidence="1">
    <location>
        <begin position="205"/>
        <end position="215"/>
    </location>
</feature>
<dbReference type="EMBL" id="CAKOGP040002247">
    <property type="protein sequence ID" value="CAJ1965996.1"/>
    <property type="molecule type" value="Genomic_DNA"/>
</dbReference>
<evidence type="ECO:0000313" key="3">
    <source>
        <dbReference type="Proteomes" id="UP001295423"/>
    </source>
</evidence>
<evidence type="ECO:0000313" key="2">
    <source>
        <dbReference type="EMBL" id="CAJ1965996.1"/>
    </source>
</evidence>
<evidence type="ECO:0000256" key="1">
    <source>
        <dbReference type="SAM" id="MobiDB-lite"/>
    </source>
</evidence>
<sequence length="243" mass="26603">MSFQDLLQLEAMTDSFSDLSAISDANLISTTKDDITVFVSGQTFFMLPSLFEQVKGLQWYQVGGLYHLDAESDLFEIILQFFLVGSLPSKALVKKRKESLQQLVFQLGSDADELKMCVMQGGGSRKSHSRSPLSLKKAGLSLRSSSSNRKSPVPSSAGSSKKGFKSPFKRKAELSASDFVKLSNALLLDDMDGDSGSETGASTISQNSQKENSSVKSKKKWSLSSKPSTQEVHQSWCESEYIV</sequence>
<keyword evidence="3" id="KW-1185">Reference proteome</keyword>
<dbReference type="Proteomes" id="UP001295423">
    <property type="component" value="Unassembled WGS sequence"/>
</dbReference>
<accession>A0AAD2JNI1</accession>